<feature type="signal peptide" evidence="3">
    <location>
        <begin position="1"/>
        <end position="18"/>
    </location>
</feature>
<feature type="compositionally biased region" description="Low complexity" evidence="1">
    <location>
        <begin position="278"/>
        <end position="293"/>
    </location>
</feature>
<sequence>MILTRVFLLVFLILPSSSYKFETCCSDEKTENSTSNMRLLSCPLNFVIKLRTVIFYTGNGCAPSTCQRRLNKHYLACNNHRTCSISIKCIRMDSSTCSQISKNIDYSQHLVIDYDCILYEPPQSTLIASNRLDVNKMNNKSKEDVDQNIVLFSAKIDIDSPLDPFNDSLPALYDLTHDERAWKEFLLKQYLNGKRPPLNELEKPVIIQQQRSLFSDILRTVIILIVFTFILIILMLVGLFLYKHITLLNKRRYFSHHQDQQQKHAPFPGDEAYDNLKSSAAGSTTDSGAVTDV</sequence>
<evidence type="ECO:0000313" key="5">
    <source>
        <dbReference type="Proteomes" id="UP000663828"/>
    </source>
</evidence>
<evidence type="ECO:0000256" key="1">
    <source>
        <dbReference type="SAM" id="MobiDB-lite"/>
    </source>
</evidence>
<evidence type="ECO:0000313" key="4">
    <source>
        <dbReference type="EMBL" id="CAF1669641.1"/>
    </source>
</evidence>
<name>A0A816G335_ADIRI</name>
<feature type="chain" id="PRO_5032834811" evidence="3">
    <location>
        <begin position="19"/>
        <end position="293"/>
    </location>
</feature>
<evidence type="ECO:0000256" key="3">
    <source>
        <dbReference type="SAM" id="SignalP"/>
    </source>
</evidence>
<dbReference type="AlphaFoldDB" id="A0A816G335"/>
<reference evidence="4" key="1">
    <citation type="submission" date="2021-02" db="EMBL/GenBank/DDBJ databases">
        <authorList>
            <person name="Nowell W R."/>
        </authorList>
    </citation>
    <scope>NUCLEOTIDE SEQUENCE</scope>
</reference>
<keyword evidence="5" id="KW-1185">Reference proteome</keyword>
<proteinExistence type="predicted"/>
<keyword evidence="2" id="KW-0812">Transmembrane</keyword>
<organism evidence="4 5">
    <name type="scientific">Adineta ricciae</name>
    <name type="common">Rotifer</name>
    <dbReference type="NCBI Taxonomy" id="249248"/>
    <lineage>
        <taxon>Eukaryota</taxon>
        <taxon>Metazoa</taxon>
        <taxon>Spiralia</taxon>
        <taxon>Gnathifera</taxon>
        <taxon>Rotifera</taxon>
        <taxon>Eurotatoria</taxon>
        <taxon>Bdelloidea</taxon>
        <taxon>Adinetida</taxon>
        <taxon>Adinetidae</taxon>
        <taxon>Adineta</taxon>
    </lineage>
</organism>
<dbReference type="EMBL" id="CAJNOR010012763">
    <property type="protein sequence ID" value="CAF1669641.1"/>
    <property type="molecule type" value="Genomic_DNA"/>
</dbReference>
<accession>A0A816G335</accession>
<comment type="caution">
    <text evidence="4">The sequence shown here is derived from an EMBL/GenBank/DDBJ whole genome shotgun (WGS) entry which is preliminary data.</text>
</comment>
<protein>
    <submittedName>
        <fullName evidence="4">Uncharacterized protein</fullName>
    </submittedName>
</protein>
<evidence type="ECO:0000256" key="2">
    <source>
        <dbReference type="SAM" id="Phobius"/>
    </source>
</evidence>
<keyword evidence="2" id="KW-1133">Transmembrane helix</keyword>
<dbReference type="Proteomes" id="UP000663828">
    <property type="component" value="Unassembled WGS sequence"/>
</dbReference>
<keyword evidence="2" id="KW-0472">Membrane</keyword>
<gene>
    <name evidence="4" type="ORF">XAT740_LOCUS58422</name>
</gene>
<feature type="transmembrane region" description="Helical" evidence="2">
    <location>
        <begin position="217"/>
        <end position="242"/>
    </location>
</feature>
<keyword evidence="3" id="KW-0732">Signal</keyword>
<feature type="region of interest" description="Disordered" evidence="1">
    <location>
        <begin position="259"/>
        <end position="293"/>
    </location>
</feature>